<evidence type="ECO:0000313" key="1">
    <source>
        <dbReference type="EMBL" id="MFD1265474.1"/>
    </source>
</evidence>
<accession>A0ABW3WK59</accession>
<dbReference type="EMBL" id="JBHTMC010000034">
    <property type="protein sequence ID" value="MFD1265474.1"/>
    <property type="molecule type" value="Genomic_DNA"/>
</dbReference>
<evidence type="ECO:0000313" key="2">
    <source>
        <dbReference type="Proteomes" id="UP001597158"/>
    </source>
</evidence>
<dbReference type="Gene3D" id="1.10.530.10">
    <property type="match status" value="1"/>
</dbReference>
<dbReference type="Proteomes" id="UP001597158">
    <property type="component" value="Unassembled WGS sequence"/>
</dbReference>
<reference evidence="2" key="1">
    <citation type="journal article" date="2019" name="Int. J. Syst. Evol. Microbiol.">
        <title>The Global Catalogue of Microorganisms (GCM) 10K type strain sequencing project: providing services to taxonomists for standard genome sequencing and annotation.</title>
        <authorList>
            <consortium name="The Broad Institute Genomics Platform"/>
            <consortium name="The Broad Institute Genome Sequencing Center for Infectious Disease"/>
            <person name="Wu L."/>
            <person name="Ma J."/>
        </authorList>
    </citation>
    <scope>NUCLEOTIDE SEQUENCE [LARGE SCALE GENOMIC DNA]</scope>
    <source>
        <strain evidence="2">CCUG 48884</strain>
    </source>
</reference>
<gene>
    <name evidence="1" type="ORF">ACFQ4M_18020</name>
</gene>
<dbReference type="PANTHER" id="PTHR34408">
    <property type="entry name" value="FAMILY PROTEIN, PUTATIVE-RELATED"/>
    <property type="match status" value="1"/>
</dbReference>
<dbReference type="GO" id="GO:0016787">
    <property type="term" value="F:hydrolase activity"/>
    <property type="evidence" value="ECO:0007669"/>
    <property type="project" value="UniProtKB-KW"/>
</dbReference>
<organism evidence="1 2">
    <name type="scientific">Thauera mechernichensis</name>
    <dbReference type="NCBI Taxonomy" id="82788"/>
    <lineage>
        <taxon>Bacteria</taxon>
        <taxon>Pseudomonadati</taxon>
        <taxon>Pseudomonadota</taxon>
        <taxon>Betaproteobacteria</taxon>
        <taxon>Rhodocyclales</taxon>
        <taxon>Zoogloeaceae</taxon>
        <taxon>Thauera</taxon>
    </lineage>
</organism>
<dbReference type="PANTHER" id="PTHR34408:SF1">
    <property type="entry name" value="GLYCOSYL HYDROLASE FAMILY 19 DOMAIN-CONTAINING PROTEIN HI_1415"/>
    <property type="match status" value="1"/>
</dbReference>
<sequence>MSITREVLTRMGASAANADKYLDSLNAAMAVHGIDSSLRVAHFLAQLMHESGMLKTTVENMNYSAERLQAVFPRYFPTAAEAAAHGNQPERIGNRVYGGRMGNGAEATGDGYRYRGRGLIQLTGKSNYRAFSAWIGDDVVAMPERVATQYAVQSAVYFWERNGLNALADVDDLSTITRRVNGGLNGFAHRRELLEKARRALAELAARGAVELHAGPVFKATHKVVPAALNLRTAPRAADNTRMATLAQGCLVEVLGAADADVWVRVRILLDGALREGFVAARFLEPLVRGRARTAVASEAAAASLPAAHMQQGRADITRARDGGRAYPLGEEGRPARGGRTTQARAAALDAIVDYLDVAAPAHRRYQPQGGATYCNIYATDFAYLCGAYLPRVWWSGPALRRIAAGETVAVSYGQTVRELNANALFDWLEDHGTAFGWVREVDPTLLQAAANAGEVCLIVAQRRDLNSPGHITVVVPERDGAVARRNARGEVVQPLESQAGTRNVLRAPAANAWWLHARFRAHAFWRHP</sequence>
<proteinExistence type="predicted"/>
<keyword evidence="2" id="KW-1185">Reference proteome</keyword>
<dbReference type="RefSeq" id="WP_277833139.1">
    <property type="nucleotide sequence ID" value="NZ_JARQZE010000006.1"/>
</dbReference>
<dbReference type="InterPro" id="IPR052354">
    <property type="entry name" value="Cell_Wall_Dynamics_Protein"/>
</dbReference>
<dbReference type="Gene3D" id="2.30.30.40">
    <property type="entry name" value="SH3 Domains"/>
    <property type="match status" value="1"/>
</dbReference>
<protein>
    <submittedName>
        <fullName evidence="1">Glycoside hydrolase family 19 protein</fullName>
    </submittedName>
</protein>
<name>A0ABW3WK59_9RHOO</name>
<comment type="caution">
    <text evidence="1">The sequence shown here is derived from an EMBL/GenBank/DDBJ whole genome shotgun (WGS) entry which is preliminary data.</text>
</comment>
<dbReference type="InterPro" id="IPR023346">
    <property type="entry name" value="Lysozyme-like_dom_sf"/>
</dbReference>
<keyword evidence="1" id="KW-0378">Hydrolase</keyword>
<dbReference type="Gene3D" id="3.90.1720.10">
    <property type="entry name" value="endopeptidase domain like (from Nostoc punctiforme)"/>
    <property type="match status" value="1"/>
</dbReference>
<dbReference type="SUPFAM" id="SSF53955">
    <property type="entry name" value="Lysozyme-like"/>
    <property type="match status" value="1"/>
</dbReference>